<evidence type="ECO:0000256" key="1">
    <source>
        <dbReference type="SAM" id="MobiDB-lite"/>
    </source>
</evidence>
<sequence>MAYSSTGFNTASANKAGNAPSIHTYSTTDAIATVNTEGYFNTIASILKVGDIIFCYTSTGGTPAMTAVWVNSNTGTVVDVVDGLTVTATDSR</sequence>
<reference evidence="2" key="1">
    <citation type="submission" date="2020-05" db="EMBL/GenBank/DDBJ databases">
        <authorList>
            <person name="Chiriac C."/>
            <person name="Salcher M."/>
            <person name="Ghai R."/>
            <person name="Kavagutti S V."/>
        </authorList>
    </citation>
    <scope>NUCLEOTIDE SEQUENCE</scope>
</reference>
<feature type="region of interest" description="Disordered" evidence="1">
    <location>
        <begin position="1"/>
        <end position="22"/>
    </location>
</feature>
<gene>
    <name evidence="2" type="ORF">UFOVP382_14</name>
</gene>
<proteinExistence type="predicted"/>
<evidence type="ECO:0000313" key="2">
    <source>
        <dbReference type="EMBL" id="CAB5223236.1"/>
    </source>
</evidence>
<organism evidence="2">
    <name type="scientific">uncultured Caudovirales phage</name>
    <dbReference type="NCBI Taxonomy" id="2100421"/>
    <lineage>
        <taxon>Viruses</taxon>
        <taxon>Duplodnaviria</taxon>
        <taxon>Heunggongvirae</taxon>
        <taxon>Uroviricota</taxon>
        <taxon>Caudoviricetes</taxon>
        <taxon>Peduoviridae</taxon>
        <taxon>Maltschvirus</taxon>
        <taxon>Maltschvirus maltsch</taxon>
    </lineage>
</organism>
<accession>A0A6J7WYZ6</accession>
<name>A0A6J7WYZ6_9CAUD</name>
<protein>
    <submittedName>
        <fullName evidence="2">Uncharacterized protein</fullName>
    </submittedName>
</protein>
<dbReference type="EMBL" id="LR798319">
    <property type="protein sequence ID" value="CAB5223236.1"/>
    <property type="molecule type" value="Genomic_DNA"/>
</dbReference>